<proteinExistence type="predicted"/>
<gene>
    <name evidence="1" type="ORF">Taro_027415</name>
</gene>
<evidence type="ECO:0000313" key="1">
    <source>
        <dbReference type="EMBL" id="MQL94767.1"/>
    </source>
</evidence>
<sequence>MSPLLAMTHRSRWPFSCTVSPSTSTVVEEGAEPSHAPPWKPHATRKIPVPVIPLLPPLYSFGTPPALDTVGGGGRRA</sequence>
<reference evidence="1" key="1">
    <citation type="submission" date="2017-07" db="EMBL/GenBank/DDBJ databases">
        <title>Taro Niue Genome Assembly and Annotation.</title>
        <authorList>
            <person name="Atibalentja N."/>
            <person name="Keating K."/>
            <person name="Fields C.J."/>
        </authorList>
    </citation>
    <scope>NUCLEOTIDE SEQUENCE</scope>
    <source>
        <strain evidence="1">Niue_2</strain>
        <tissue evidence="1">Leaf</tissue>
    </source>
</reference>
<protein>
    <submittedName>
        <fullName evidence="1">Uncharacterized protein</fullName>
    </submittedName>
</protein>
<name>A0A843VK39_COLES</name>
<dbReference type="EMBL" id="NMUH01001713">
    <property type="protein sequence ID" value="MQL94767.1"/>
    <property type="molecule type" value="Genomic_DNA"/>
</dbReference>
<organism evidence="1 2">
    <name type="scientific">Colocasia esculenta</name>
    <name type="common">Wild taro</name>
    <name type="synonym">Arum esculentum</name>
    <dbReference type="NCBI Taxonomy" id="4460"/>
    <lineage>
        <taxon>Eukaryota</taxon>
        <taxon>Viridiplantae</taxon>
        <taxon>Streptophyta</taxon>
        <taxon>Embryophyta</taxon>
        <taxon>Tracheophyta</taxon>
        <taxon>Spermatophyta</taxon>
        <taxon>Magnoliopsida</taxon>
        <taxon>Liliopsida</taxon>
        <taxon>Araceae</taxon>
        <taxon>Aroideae</taxon>
        <taxon>Colocasieae</taxon>
        <taxon>Colocasia</taxon>
    </lineage>
</organism>
<dbReference type="Proteomes" id="UP000652761">
    <property type="component" value="Unassembled WGS sequence"/>
</dbReference>
<evidence type="ECO:0000313" key="2">
    <source>
        <dbReference type="Proteomes" id="UP000652761"/>
    </source>
</evidence>
<keyword evidence="2" id="KW-1185">Reference proteome</keyword>
<dbReference type="AlphaFoldDB" id="A0A843VK39"/>
<comment type="caution">
    <text evidence="1">The sequence shown here is derived from an EMBL/GenBank/DDBJ whole genome shotgun (WGS) entry which is preliminary data.</text>
</comment>
<accession>A0A843VK39</accession>